<dbReference type="AlphaFoldDB" id="A0A6A0A6A9"/>
<accession>A0A6A0A6A9</accession>
<protein>
    <submittedName>
        <fullName evidence="1">Uncharacterized protein</fullName>
    </submittedName>
</protein>
<dbReference type="EMBL" id="BLLF01003716">
    <property type="protein sequence ID" value="GFH28033.1"/>
    <property type="molecule type" value="Genomic_DNA"/>
</dbReference>
<proteinExistence type="predicted"/>
<comment type="caution">
    <text evidence="1">The sequence shown here is derived from an EMBL/GenBank/DDBJ whole genome shotgun (WGS) entry which is preliminary data.</text>
</comment>
<reference evidence="1 2" key="1">
    <citation type="submission" date="2020-02" db="EMBL/GenBank/DDBJ databases">
        <title>Draft genome sequence of Haematococcus lacustris strain NIES-144.</title>
        <authorList>
            <person name="Morimoto D."/>
            <person name="Nakagawa S."/>
            <person name="Yoshida T."/>
            <person name="Sawayama S."/>
        </authorList>
    </citation>
    <scope>NUCLEOTIDE SEQUENCE [LARGE SCALE GENOMIC DNA]</scope>
    <source>
        <strain evidence="1 2">NIES-144</strain>
    </source>
</reference>
<organism evidence="1 2">
    <name type="scientific">Haematococcus lacustris</name>
    <name type="common">Green alga</name>
    <name type="synonym">Haematococcus pluvialis</name>
    <dbReference type="NCBI Taxonomy" id="44745"/>
    <lineage>
        <taxon>Eukaryota</taxon>
        <taxon>Viridiplantae</taxon>
        <taxon>Chlorophyta</taxon>
        <taxon>core chlorophytes</taxon>
        <taxon>Chlorophyceae</taxon>
        <taxon>CS clade</taxon>
        <taxon>Chlamydomonadales</taxon>
        <taxon>Haematococcaceae</taxon>
        <taxon>Haematococcus</taxon>
    </lineage>
</organism>
<name>A0A6A0A6A9_HAELA</name>
<sequence>MRGSVELKWFARWFARWIITRV</sequence>
<keyword evidence="2" id="KW-1185">Reference proteome</keyword>
<dbReference type="Proteomes" id="UP000485058">
    <property type="component" value="Unassembled WGS sequence"/>
</dbReference>
<evidence type="ECO:0000313" key="1">
    <source>
        <dbReference type="EMBL" id="GFH28033.1"/>
    </source>
</evidence>
<gene>
    <name evidence="1" type="ORF">HaLaN_26447</name>
</gene>
<evidence type="ECO:0000313" key="2">
    <source>
        <dbReference type="Proteomes" id="UP000485058"/>
    </source>
</evidence>